<sequence length="248" mass="27301">FTTLSFVLVGLRLYTRIMVVQNVGIDDWLMPAALVSELRIIDGSPRRAGSDIPHRQCLWATIPTYNLALLLCKLSIVFSYLRVFKIPTTQKICKTMLAVLAVYGAWTVFGSIFMCVPVQAFWGDGTGKCMNRLAFWFSNAALNILSDIIICGIPIPLIKSLQISKKQKIALIMVFAVGGFVCITSMIRLYSLYEISVSTDTSRDGVHIATWSGIEINVAIACASVPALKPLIVKAFPKLLASTQRSGY</sequence>
<evidence type="ECO:0000259" key="8">
    <source>
        <dbReference type="Pfam" id="PF20684"/>
    </source>
</evidence>
<keyword evidence="2 6" id="KW-0812">Transmembrane</keyword>
<gene>
    <name evidence="9" type="ORF">BDP55DRAFT_504607</name>
</gene>
<dbReference type="InterPro" id="IPR049326">
    <property type="entry name" value="Rhodopsin_dom_fungi"/>
</dbReference>
<dbReference type="PANTHER" id="PTHR33048:SF47">
    <property type="entry name" value="INTEGRAL MEMBRANE PROTEIN-RELATED"/>
    <property type="match status" value="1"/>
</dbReference>
<dbReference type="PANTHER" id="PTHR33048">
    <property type="entry name" value="PTH11-LIKE INTEGRAL MEMBRANE PROTEIN (AFU_ORTHOLOGUE AFUA_5G11245)"/>
    <property type="match status" value="1"/>
</dbReference>
<evidence type="ECO:0000256" key="5">
    <source>
        <dbReference type="ARBA" id="ARBA00038359"/>
    </source>
</evidence>
<evidence type="ECO:0000256" key="3">
    <source>
        <dbReference type="ARBA" id="ARBA00022989"/>
    </source>
</evidence>
<feature type="transmembrane region" description="Helical" evidence="6">
    <location>
        <begin position="208"/>
        <end position="228"/>
    </location>
</feature>
<evidence type="ECO:0000256" key="2">
    <source>
        <dbReference type="ARBA" id="ARBA00022692"/>
    </source>
</evidence>
<comment type="subcellular location">
    <subcellularLocation>
        <location evidence="1">Membrane</location>
        <topology evidence="1">Multi-pass membrane protein</topology>
    </subcellularLocation>
</comment>
<protein>
    <recommendedName>
        <fullName evidence="8">Rhodopsin domain-containing protein</fullName>
    </recommendedName>
</protein>
<dbReference type="InterPro" id="IPR052337">
    <property type="entry name" value="SAT4-like"/>
</dbReference>
<feature type="transmembrane region" description="Helical" evidence="6">
    <location>
        <begin position="169"/>
        <end position="188"/>
    </location>
</feature>
<reference evidence="9" key="1">
    <citation type="submission" date="2021-06" db="EMBL/GenBank/DDBJ databases">
        <title>Comparative genomics, transcriptomics and evolutionary studies reveal genomic signatures of adaptation to plant cell wall in hemibiotrophic fungi.</title>
        <authorList>
            <consortium name="DOE Joint Genome Institute"/>
            <person name="Baroncelli R."/>
            <person name="Diaz J.F."/>
            <person name="Benocci T."/>
            <person name="Peng M."/>
            <person name="Battaglia E."/>
            <person name="Haridas S."/>
            <person name="Andreopoulos W."/>
            <person name="Labutti K."/>
            <person name="Pangilinan J."/>
            <person name="Floch G.L."/>
            <person name="Makela M.R."/>
            <person name="Henrissat B."/>
            <person name="Grigoriev I.V."/>
            <person name="Crouch J.A."/>
            <person name="De Vries R.P."/>
            <person name="Sukno S.A."/>
            <person name="Thon M.R."/>
        </authorList>
    </citation>
    <scope>NUCLEOTIDE SEQUENCE</scope>
    <source>
        <strain evidence="9">CBS 193.32</strain>
    </source>
</reference>
<feature type="transmembrane region" description="Helical" evidence="6">
    <location>
        <begin position="134"/>
        <end position="157"/>
    </location>
</feature>
<feature type="signal peptide" evidence="7">
    <location>
        <begin position="1"/>
        <end position="22"/>
    </location>
</feature>
<evidence type="ECO:0000256" key="4">
    <source>
        <dbReference type="ARBA" id="ARBA00023136"/>
    </source>
</evidence>
<keyword evidence="10" id="KW-1185">Reference proteome</keyword>
<dbReference type="Pfam" id="PF20684">
    <property type="entry name" value="Fung_rhodopsin"/>
    <property type="match status" value="1"/>
</dbReference>
<dbReference type="GO" id="GO:0016020">
    <property type="term" value="C:membrane"/>
    <property type="evidence" value="ECO:0007669"/>
    <property type="project" value="UniProtKB-SubCell"/>
</dbReference>
<feature type="non-terminal residue" evidence="9">
    <location>
        <position position="248"/>
    </location>
</feature>
<name>A0AAJ0A9C8_9PEZI</name>
<accession>A0AAJ0A9C8</accession>
<evidence type="ECO:0000313" key="10">
    <source>
        <dbReference type="Proteomes" id="UP001224890"/>
    </source>
</evidence>
<organism evidence="9 10">
    <name type="scientific">Colletotrichum godetiae</name>
    <dbReference type="NCBI Taxonomy" id="1209918"/>
    <lineage>
        <taxon>Eukaryota</taxon>
        <taxon>Fungi</taxon>
        <taxon>Dikarya</taxon>
        <taxon>Ascomycota</taxon>
        <taxon>Pezizomycotina</taxon>
        <taxon>Sordariomycetes</taxon>
        <taxon>Hypocreomycetidae</taxon>
        <taxon>Glomerellales</taxon>
        <taxon>Glomerellaceae</taxon>
        <taxon>Colletotrichum</taxon>
        <taxon>Colletotrichum acutatum species complex</taxon>
    </lineage>
</organism>
<feature type="transmembrane region" description="Helical" evidence="6">
    <location>
        <begin position="96"/>
        <end position="122"/>
    </location>
</feature>
<proteinExistence type="inferred from homology"/>
<evidence type="ECO:0000256" key="1">
    <source>
        <dbReference type="ARBA" id="ARBA00004141"/>
    </source>
</evidence>
<dbReference type="GeneID" id="85452179"/>
<evidence type="ECO:0000313" key="9">
    <source>
        <dbReference type="EMBL" id="KAK1658941.1"/>
    </source>
</evidence>
<keyword evidence="3 6" id="KW-1133">Transmembrane helix</keyword>
<feature type="transmembrane region" description="Helical" evidence="6">
    <location>
        <begin position="65"/>
        <end position="84"/>
    </location>
</feature>
<keyword evidence="7" id="KW-0732">Signal</keyword>
<feature type="chain" id="PRO_5042589114" description="Rhodopsin domain-containing protein" evidence="7">
    <location>
        <begin position="23"/>
        <end position="248"/>
    </location>
</feature>
<feature type="non-terminal residue" evidence="9">
    <location>
        <position position="1"/>
    </location>
</feature>
<dbReference type="AlphaFoldDB" id="A0AAJ0A9C8"/>
<dbReference type="EMBL" id="JAHMHR010000067">
    <property type="protein sequence ID" value="KAK1658941.1"/>
    <property type="molecule type" value="Genomic_DNA"/>
</dbReference>
<dbReference type="Proteomes" id="UP001224890">
    <property type="component" value="Unassembled WGS sequence"/>
</dbReference>
<evidence type="ECO:0000256" key="6">
    <source>
        <dbReference type="SAM" id="Phobius"/>
    </source>
</evidence>
<comment type="similarity">
    <text evidence="5">Belongs to the SAT4 family.</text>
</comment>
<keyword evidence="4 6" id="KW-0472">Membrane</keyword>
<comment type="caution">
    <text evidence="9">The sequence shown here is derived from an EMBL/GenBank/DDBJ whole genome shotgun (WGS) entry which is preliminary data.</text>
</comment>
<feature type="domain" description="Rhodopsin" evidence="8">
    <location>
        <begin position="11"/>
        <end position="233"/>
    </location>
</feature>
<evidence type="ECO:0000256" key="7">
    <source>
        <dbReference type="SAM" id="SignalP"/>
    </source>
</evidence>
<dbReference type="RefSeq" id="XP_060423705.1">
    <property type="nucleotide sequence ID" value="XM_060567653.1"/>
</dbReference>